<dbReference type="PANTHER" id="PTHR10676:SF352">
    <property type="entry name" value="CYTOPLASMIC DYNEIN 2 HEAVY CHAIN 1"/>
    <property type="match status" value="1"/>
</dbReference>
<dbReference type="GO" id="GO:0005930">
    <property type="term" value="C:axoneme"/>
    <property type="evidence" value="ECO:0007669"/>
    <property type="project" value="TreeGrafter"/>
</dbReference>
<feature type="domain" description="Dynein heavy chain ATP-binding dynein motor region" evidence="2">
    <location>
        <begin position="3"/>
        <end position="89"/>
    </location>
</feature>
<dbReference type="GO" id="GO:0008569">
    <property type="term" value="F:minus-end-directed microtubule motor activity"/>
    <property type="evidence" value="ECO:0007669"/>
    <property type="project" value="TreeGrafter"/>
</dbReference>
<evidence type="ECO:0000256" key="1">
    <source>
        <dbReference type="SAM" id="Coils"/>
    </source>
</evidence>
<dbReference type="Gene3D" id="1.20.920.20">
    <property type="match status" value="1"/>
</dbReference>
<dbReference type="GO" id="GO:0060294">
    <property type="term" value="P:cilium movement involved in cell motility"/>
    <property type="evidence" value="ECO:0007669"/>
    <property type="project" value="TreeGrafter"/>
</dbReference>
<keyword evidence="1" id="KW-0175">Coiled coil</keyword>
<dbReference type="InterPro" id="IPR035706">
    <property type="entry name" value="AAA_9"/>
</dbReference>
<sequence length="146" mass="16390">MKSAVTEVNFTTTRSGLASQMLGFAIKIEKPELESRSSELTRNIEEMKIKLDELEQILLQALASSEGSLLDNTQLLDSLNKSKENAETISASLQEADKLQEELNKQRDVYLPLAQYASVHYILQLTNCNDTIICIILVSIQLLIYL</sequence>
<evidence type="ECO:0000313" key="3">
    <source>
        <dbReference type="EMBL" id="ADY48590.1"/>
    </source>
</evidence>
<dbReference type="AlphaFoldDB" id="F1LEN6"/>
<evidence type="ECO:0000259" key="2">
    <source>
        <dbReference type="Pfam" id="PF12781"/>
    </source>
</evidence>
<dbReference type="InterPro" id="IPR026983">
    <property type="entry name" value="DHC"/>
</dbReference>
<proteinExistence type="evidence at transcript level"/>
<dbReference type="GO" id="GO:0045505">
    <property type="term" value="F:dynein intermediate chain binding"/>
    <property type="evidence" value="ECO:0007669"/>
    <property type="project" value="InterPro"/>
</dbReference>
<organism evidence="3">
    <name type="scientific">Ascaris suum</name>
    <name type="common">Pig roundworm</name>
    <name type="synonym">Ascaris lumbricoides</name>
    <dbReference type="NCBI Taxonomy" id="6253"/>
    <lineage>
        <taxon>Eukaryota</taxon>
        <taxon>Metazoa</taxon>
        <taxon>Ecdysozoa</taxon>
        <taxon>Nematoda</taxon>
        <taxon>Chromadorea</taxon>
        <taxon>Rhabditida</taxon>
        <taxon>Spirurina</taxon>
        <taxon>Ascaridomorpha</taxon>
        <taxon>Ascaridoidea</taxon>
        <taxon>Ascarididae</taxon>
        <taxon>Ascaris</taxon>
    </lineage>
</organism>
<dbReference type="GO" id="GO:0051959">
    <property type="term" value="F:dynein light intermediate chain binding"/>
    <property type="evidence" value="ECO:0007669"/>
    <property type="project" value="InterPro"/>
</dbReference>
<reference evidence="3" key="1">
    <citation type="journal article" date="2011" name="Genome Res.">
        <title>Deep small RNA sequencing from the nematode Ascaris reveals conservation, functional diversification, and novel developmental profiles.</title>
        <authorList>
            <person name="Wang J."/>
            <person name="Czech B."/>
            <person name="Crunk A."/>
            <person name="Wallace A."/>
            <person name="Mitreva M."/>
            <person name="Hannon G.J."/>
            <person name="Davis R.E."/>
        </authorList>
    </citation>
    <scope>NUCLEOTIDE SEQUENCE</scope>
</reference>
<dbReference type="Pfam" id="PF12781">
    <property type="entry name" value="AAA_9"/>
    <property type="match status" value="1"/>
</dbReference>
<accession>F1LEN6</accession>
<dbReference type="GO" id="GO:0035721">
    <property type="term" value="P:intraciliary retrograde transport"/>
    <property type="evidence" value="ECO:0007669"/>
    <property type="project" value="TreeGrafter"/>
</dbReference>
<dbReference type="GO" id="GO:0060271">
    <property type="term" value="P:cilium assembly"/>
    <property type="evidence" value="ECO:0007669"/>
    <property type="project" value="TreeGrafter"/>
</dbReference>
<dbReference type="PANTHER" id="PTHR10676">
    <property type="entry name" value="DYNEIN HEAVY CHAIN FAMILY PROTEIN"/>
    <property type="match status" value="1"/>
</dbReference>
<name>F1LEN6_ASCSU</name>
<dbReference type="EMBL" id="JI181238">
    <property type="protein sequence ID" value="ADY48590.1"/>
    <property type="molecule type" value="mRNA"/>
</dbReference>
<feature type="coiled-coil region" evidence="1">
    <location>
        <begin position="30"/>
        <end position="109"/>
    </location>
</feature>
<protein>
    <submittedName>
        <fullName evidence="3">Cytoplasmic dynein 2 heavy chain 1</fullName>
    </submittedName>
</protein>
<dbReference type="GO" id="GO:0005868">
    <property type="term" value="C:cytoplasmic dynein complex"/>
    <property type="evidence" value="ECO:0007669"/>
    <property type="project" value="TreeGrafter"/>
</dbReference>
<dbReference type="GO" id="GO:0097729">
    <property type="term" value="C:9+2 motile cilium"/>
    <property type="evidence" value="ECO:0007669"/>
    <property type="project" value="TreeGrafter"/>
</dbReference>